<feature type="domain" description="HTH arsR-type" evidence="1">
    <location>
        <begin position="11"/>
        <end position="109"/>
    </location>
</feature>
<dbReference type="Pfam" id="PF12840">
    <property type="entry name" value="HTH_20"/>
    <property type="match status" value="1"/>
</dbReference>
<sequence length="196" mass="22547">MKDIMVLRELEEIKAVSHPYRVEILEAFAEEPLSAKQLSEILGEPHAKINYHIKILLGAGILELVEERVKSGIIEKYYLPKAKMVVIDKSILNFPISDSVAQTINQASLSLFEKVSEDYYRAAETNEVGTKHLRHYNEYYVTEDEAKEIMNELEKRLIELLDGKQKKPEKEGTRPYNFATLAIPDVRKEKKKKSKG</sequence>
<gene>
    <name evidence="2" type="ORF">SAMN02745120_2003</name>
</gene>
<proteinExistence type="predicted"/>
<accession>A0A1T5C4M0</accession>
<evidence type="ECO:0000259" key="1">
    <source>
        <dbReference type="SMART" id="SM00418"/>
    </source>
</evidence>
<dbReference type="GO" id="GO:0003700">
    <property type="term" value="F:DNA-binding transcription factor activity"/>
    <property type="evidence" value="ECO:0007669"/>
    <property type="project" value="InterPro"/>
</dbReference>
<evidence type="ECO:0000313" key="2">
    <source>
        <dbReference type="EMBL" id="SKB54357.1"/>
    </source>
</evidence>
<dbReference type="RefSeq" id="WP_079589806.1">
    <property type="nucleotide sequence ID" value="NZ_FUYN01000004.1"/>
</dbReference>
<organism evidence="2 3">
    <name type="scientific">Acetoanaerobium noterae</name>
    <dbReference type="NCBI Taxonomy" id="745369"/>
    <lineage>
        <taxon>Bacteria</taxon>
        <taxon>Bacillati</taxon>
        <taxon>Bacillota</taxon>
        <taxon>Clostridia</taxon>
        <taxon>Peptostreptococcales</taxon>
        <taxon>Filifactoraceae</taxon>
        <taxon>Acetoanaerobium</taxon>
    </lineage>
</organism>
<name>A0A1T5C4M0_9FIRM</name>
<dbReference type="AlphaFoldDB" id="A0A1T5C4M0"/>
<dbReference type="InterPro" id="IPR011991">
    <property type="entry name" value="ArsR-like_HTH"/>
</dbReference>
<dbReference type="Gene3D" id="1.10.10.10">
    <property type="entry name" value="Winged helix-like DNA-binding domain superfamily/Winged helix DNA-binding domain"/>
    <property type="match status" value="1"/>
</dbReference>
<dbReference type="InterPro" id="IPR036388">
    <property type="entry name" value="WH-like_DNA-bd_sf"/>
</dbReference>
<dbReference type="CDD" id="cd00090">
    <property type="entry name" value="HTH_ARSR"/>
    <property type="match status" value="1"/>
</dbReference>
<dbReference type="Proteomes" id="UP000243406">
    <property type="component" value="Unassembled WGS sequence"/>
</dbReference>
<dbReference type="OrthoDB" id="9788770at2"/>
<protein>
    <submittedName>
        <fullName evidence="2">Helix-turn-helix domain-containing protein</fullName>
    </submittedName>
</protein>
<reference evidence="3" key="1">
    <citation type="submission" date="2017-02" db="EMBL/GenBank/DDBJ databases">
        <authorList>
            <person name="Varghese N."/>
            <person name="Submissions S."/>
        </authorList>
    </citation>
    <scope>NUCLEOTIDE SEQUENCE [LARGE SCALE GENOMIC DNA]</scope>
    <source>
        <strain evidence="3">ATCC 35199</strain>
    </source>
</reference>
<dbReference type="SUPFAM" id="SSF46785">
    <property type="entry name" value="Winged helix' DNA-binding domain"/>
    <property type="match status" value="1"/>
</dbReference>
<dbReference type="EMBL" id="FUYN01000004">
    <property type="protein sequence ID" value="SKB54357.1"/>
    <property type="molecule type" value="Genomic_DNA"/>
</dbReference>
<dbReference type="InterPro" id="IPR036390">
    <property type="entry name" value="WH_DNA-bd_sf"/>
</dbReference>
<keyword evidence="3" id="KW-1185">Reference proteome</keyword>
<evidence type="ECO:0000313" key="3">
    <source>
        <dbReference type="Proteomes" id="UP000243406"/>
    </source>
</evidence>
<dbReference type="SMART" id="SM00418">
    <property type="entry name" value="HTH_ARSR"/>
    <property type="match status" value="1"/>
</dbReference>
<dbReference type="InterPro" id="IPR001845">
    <property type="entry name" value="HTH_ArsR_DNA-bd_dom"/>
</dbReference>